<feature type="compositionally biased region" description="Polar residues" evidence="2">
    <location>
        <begin position="70"/>
        <end position="82"/>
    </location>
</feature>
<dbReference type="InterPro" id="IPR000938">
    <property type="entry name" value="CAP-Gly_domain"/>
</dbReference>
<keyword evidence="5" id="KW-1185">Reference proteome</keyword>
<keyword evidence="1" id="KW-0175">Coiled coil</keyword>
<feature type="region of interest" description="Disordered" evidence="2">
    <location>
        <begin position="1"/>
        <end position="88"/>
    </location>
</feature>
<dbReference type="Gene3D" id="2.30.30.190">
    <property type="entry name" value="CAP Gly-rich-like domain"/>
    <property type="match status" value="1"/>
</dbReference>
<proteinExistence type="predicted"/>
<dbReference type="PROSITE" id="PS00845">
    <property type="entry name" value="CAP_GLY_1"/>
    <property type="match status" value="1"/>
</dbReference>
<feature type="region of interest" description="Disordered" evidence="2">
    <location>
        <begin position="105"/>
        <end position="187"/>
    </location>
</feature>
<dbReference type="AlphaFoldDB" id="A0A0C3QHS3"/>
<dbReference type="OrthoDB" id="2130750at2759"/>
<evidence type="ECO:0000256" key="2">
    <source>
        <dbReference type="SAM" id="MobiDB-lite"/>
    </source>
</evidence>
<dbReference type="PANTHER" id="PTHR18916:SF83">
    <property type="entry name" value="TIP ELONGATION PROTEIN 1"/>
    <property type="match status" value="1"/>
</dbReference>
<feature type="domain" description="CAP-Gly" evidence="3">
    <location>
        <begin position="212"/>
        <end position="257"/>
    </location>
</feature>
<dbReference type="PANTHER" id="PTHR18916">
    <property type="entry name" value="DYNACTIN 1-RELATED MICROTUBULE-BINDING"/>
    <property type="match status" value="1"/>
</dbReference>
<gene>
    <name evidence="4" type="ORF">M407DRAFT_25346</name>
</gene>
<reference evidence="5" key="2">
    <citation type="submission" date="2015-01" db="EMBL/GenBank/DDBJ databases">
        <title>Evolutionary Origins and Diversification of the Mycorrhizal Mutualists.</title>
        <authorList>
            <consortium name="DOE Joint Genome Institute"/>
            <consortium name="Mycorrhizal Genomics Consortium"/>
            <person name="Kohler A."/>
            <person name="Kuo A."/>
            <person name="Nagy L.G."/>
            <person name="Floudas D."/>
            <person name="Copeland A."/>
            <person name="Barry K.W."/>
            <person name="Cichocki N."/>
            <person name="Veneault-Fourrey C."/>
            <person name="LaButti K."/>
            <person name="Lindquist E.A."/>
            <person name="Lipzen A."/>
            <person name="Lundell T."/>
            <person name="Morin E."/>
            <person name="Murat C."/>
            <person name="Riley R."/>
            <person name="Ohm R."/>
            <person name="Sun H."/>
            <person name="Tunlid A."/>
            <person name="Henrissat B."/>
            <person name="Grigoriev I.V."/>
            <person name="Hibbett D.S."/>
            <person name="Martin F."/>
        </authorList>
    </citation>
    <scope>NUCLEOTIDE SEQUENCE [LARGE SCALE GENOMIC DNA]</scope>
    <source>
        <strain evidence="5">MUT 4182</strain>
    </source>
</reference>
<feature type="non-terminal residue" evidence="4">
    <location>
        <position position="790"/>
    </location>
</feature>
<name>A0A0C3QHS3_9AGAM</name>
<dbReference type="Proteomes" id="UP000054248">
    <property type="component" value="Unassembled WGS sequence"/>
</dbReference>
<dbReference type="EMBL" id="KN823044">
    <property type="protein sequence ID" value="KIO25334.1"/>
    <property type="molecule type" value="Genomic_DNA"/>
</dbReference>
<evidence type="ECO:0000259" key="3">
    <source>
        <dbReference type="PROSITE" id="PS50245"/>
    </source>
</evidence>
<accession>A0A0C3QHS3</accession>
<feature type="compositionally biased region" description="Polar residues" evidence="2">
    <location>
        <begin position="340"/>
        <end position="361"/>
    </location>
</feature>
<feature type="compositionally biased region" description="Basic and acidic residues" evidence="2">
    <location>
        <begin position="447"/>
        <end position="463"/>
    </location>
</feature>
<dbReference type="HOGENOM" id="CLU_008637_1_0_1"/>
<dbReference type="PROSITE" id="PS50245">
    <property type="entry name" value="CAP_GLY_2"/>
    <property type="match status" value="1"/>
</dbReference>
<dbReference type="STRING" id="1051891.A0A0C3QHS3"/>
<evidence type="ECO:0000313" key="5">
    <source>
        <dbReference type="Proteomes" id="UP000054248"/>
    </source>
</evidence>
<feature type="region of interest" description="Disordered" evidence="2">
    <location>
        <begin position="476"/>
        <end position="505"/>
    </location>
</feature>
<dbReference type="Pfam" id="PF01302">
    <property type="entry name" value="CAP_GLY"/>
    <property type="match status" value="1"/>
</dbReference>
<feature type="region of interest" description="Disordered" evidence="2">
    <location>
        <begin position="286"/>
        <end position="463"/>
    </location>
</feature>
<reference evidence="4 5" key="1">
    <citation type="submission" date="2014-04" db="EMBL/GenBank/DDBJ databases">
        <authorList>
            <consortium name="DOE Joint Genome Institute"/>
            <person name="Kuo A."/>
            <person name="Girlanda M."/>
            <person name="Perotto S."/>
            <person name="Kohler A."/>
            <person name="Nagy L.G."/>
            <person name="Floudas D."/>
            <person name="Copeland A."/>
            <person name="Barry K.W."/>
            <person name="Cichocki N."/>
            <person name="Veneault-Fourrey C."/>
            <person name="LaButti K."/>
            <person name="Lindquist E.A."/>
            <person name="Lipzen A."/>
            <person name="Lundell T."/>
            <person name="Morin E."/>
            <person name="Murat C."/>
            <person name="Sun H."/>
            <person name="Tunlid A."/>
            <person name="Henrissat B."/>
            <person name="Grigoriev I.V."/>
            <person name="Hibbett D.S."/>
            <person name="Martin F."/>
            <person name="Nordberg H.P."/>
            <person name="Cantor M.N."/>
            <person name="Hua S.X."/>
        </authorList>
    </citation>
    <scope>NUCLEOTIDE SEQUENCE [LARGE SCALE GENOMIC DNA]</scope>
    <source>
        <strain evidence="4 5">MUT 4182</strain>
    </source>
</reference>
<sequence>MSTATTPGRTRPSALPTPGRQISNSGIPTPGLRPRSSASGHLGLDTHNLFSSTSTTADDMRALSDAIRSNDPSTYRTGSSGLASPALSDSVFGFNGGSTIIARKSVSSRPSLGRSTSRASTSTEPHGYANGLRSKTPTLPTARFAPRSSTASTASSYVSYDRPDSRQSEARSISRLGHSAADRERMQRGQWEVGDPVRMENLGMEGTLRFLGEITGKAGTWAGVELLPGFAGKGKNDGSVAGVHYFTCAPQCGVFVMPSKLSLSTVAFPPRAPSVASSRASASVASGRITPSGRVTPSGRGRAAPVTPVARKSISSVKTPVPAMPTPGSRASKYVGMTAKQLSSTKRLSESPTRPNLNATTPRAPKINGLATPGRARISVGTGTPGKKLPSFAPPGTLAAMHLPQDPISPTRRPLMPPPSSPVRQTREKLLTPTLSQTSTDTYVDGETQRSDSRNGFDMKQFEAKNRAIQDQISRLMDGKKSPSSPAAVSSPTLATSSSFPSSGSTTTVQLLQLQMERLKSQVESLEKENSLLQSAVASQPTVEQTDNTALQNELSDALKQLQAVKEERDTALSQLSTTRNETASAQRIVEDKQAKIDSLTQSNTSLTTQVNGLQDSAREADVKLKDLTATVEEKDSLIKTLKEALESKADKEDEAAAAIKAKDAEIGLLESRIKRAVADFDEERKDLLLQVDELRTAGQETIALYEERVAQYEDRRYVMEDTIQDLETKLQKYIERPPSPGTLARHANAATQIENETLKEQVNHLQHKLSTLEDQMEDMRMMSEKDEQA</sequence>
<feature type="coiled-coil region" evidence="1">
    <location>
        <begin position="625"/>
        <end position="790"/>
    </location>
</feature>
<feature type="compositionally biased region" description="Polar residues" evidence="2">
    <location>
        <begin position="48"/>
        <end position="57"/>
    </location>
</feature>
<feature type="compositionally biased region" description="Low complexity" evidence="2">
    <location>
        <begin position="482"/>
        <end position="505"/>
    </location>
</feature>
<feature type="compositionally biased region" description="Low complexity" evidence="2">
    <location>
        <begin position="148"/>
        <end position="160"/>
    </location>
</feature>
<protein>
    <recommendedName>
        <fullName evidence="3">CAP-Gly domain-containing protein</fullName>
    </recommendedName>
</protein>
<dbReference type="InterPro" id="IPR036859">
    <property type="entry name" value="CAP-Gly_dom_sf"/>
</dbReference>
<dbReference type="SUPFAM" id="SSF74924">
    <property type="entry name" value="Cap-Gly domain"/>
    <property type="match status" value="1"/>
</dbReference>
<feature type="compositionally biased region" description="Polar residues" evidence="2">
    <location>
        <begin position="105"/>
        <end position="124"/>
    </location>
</feature>
<feature type="coiled-coil region" evidence="1">
    <location>
        <begin position="509"/>
        <end position="582"/>
    </location>
</feature>
<dbReference type="SMART" id="SM01052">
    <property type="entry name" value="CAP_GLY"/>
    <property type="match status" value="1"/>
</dbReference>
<evidence type="ECO:0000313" key="4">
    <source>
        <dbReference type="EMBL" id="KIO25334.1"/>
    </source>
</evidence>
<evidence type="ECO:0000256" key="1">
    <source>
        <dbReference type="SAM" id="Coils"/>
    </source>
</evidence>
<feature type="compositionally biased region" description="Polar residues" evidence="2">
    <location>
        <begin position="433"/>
        <end position="442"/>
    </location>
</feature>
<organism evidence="4 5">
    <name type="scientific">Tulasnella calospora MUT 4182</name>
    <dbReference type="NCBI Taxonomy" id="1051891"/>
    <lineage>
        <taxon>Eukaryota</taxon>
        <taxon>Fungi</taxon>
        <taxon>Dikarya</taxon>
        <taxon>Basidiomycota</taxon>
        <taxon>Agaricomycotina</taxon>
        <taxon>Agaricomycetes</taxon>
        <taxon>Cantharellales</taxon>
        <taxon>Tulasnellaceae</taxon>
        <taxon>Tulasnella</taxon>
    </lineage>
</organism>